<sequence>MNNNDDLQRLLRQEYLIGPDYKMQNQIGINFYSGTKQSVFYELWGAEEIFRLLIFKPSDKLFTSKYVGKSCVLFQLLVEDEQIIGGFISFQEELYDQLTIIFPNFKEKSLRDLESLWTYFVKDHYTNTLQ</sequence>
<organism evidence="1 2">
    <name type="scientific">Paenibacillus agricola</name>
    <dbReference type="NCBI Taxonomy" id="2716264"/>
    <lineage>
        <taxon>Bacteria</taxon>
        <taxon>Bacillati</taxon>
        <taxon>Bacillota</taxon>
        <taxon>Bacilli</taxon>
        <taxon>Bacillales</taxon>
        <taxon>Paenibacillaceae</taxon>
        <taxon>Paenibacillus</taxon>
    </lineage>
</organism>
<gene>
    <name evidence="1" type="ORF">G9U52_31930</name>
</gene>
<evidence type="ECO:0000313" key="1">
    <source>
        <dbReference type="EMBL" id="NHN34407.1"/>
    </source>
</evidence>
<dbReference type="RefSeq" id="WP_166155316.1">
    <property type="nucleotide sequence ID" value="NZ_JAAOIW010000018.1"/>
</dbReference>
<name>A0ABX0JHK5_9BACL</name>
<reference evidence="1" key="1">
    <citation type="submission" date="2020-03" db="EMBL/GenBank/DDBJ databases">
        <title>Draft sequencing of Paenibacilllus sp. S3N08.</title>
        <authorList>
            <person name="Kim D.-U."/>
        </authorList>
    </citation>
    <scope>NUCLEOTIDE SEQUENCE</scope>
    <source>
        <strain evidence="1">S3N08</strain>
    </source>
</reference>
<dbReference type="EMBL" id="JAAOIW010000018">
    <property type="protein sequence ID" value="NHN34407.1"/>
    <property type="molecule type" value="Genomic_DNA"/>
</dbReference>
<evidence type="ECO:0000313" key="2">
    <source>
        <dbReference type="Proteomes" id="UP001165962"/>
    </source>
</evidence>
<keyword evidence="2" id="KW-1185">Reference proteome</keyword>
<comment type="caution">
    <text evidence="1">The sequence shown here is derived from an EMBL/GenBank/DDBJ whole genome shotgun (WGS) entry which is preliminary data.</text>
</comment>
<dbReference type="Proteomes" id="UP001165962">
    <property type="component" value="Unassembled WGS sequence"/>
</dbReference>
<protein>
    <submittedName>
        <fullName evidence="1">Uncharacterized protein</fullName>
    </submittedName>
</protein>
<accession>A0ABX0JHK5</accession>
<proteinExistence type="predicted"/>